<dbReference type="InterPro" id="IPR010864">
    <property type="entry name" value="D-lyxose_isomer"/>
</dbReference>
<proteinExistence type="inferred from homology"/>
<dbReference type="Gene3D" id="2.60.120.10">
    <property type="entry name" value="Jelly Rolls"/>
    <property type="match status" value="1"/>
</dbReference>
<accession>A0A068NST7</accession>
<organism evidence="9 10">
    <name type="scientific">Fimbriimonas ginsengisoli Gsoil 348</name>
    <dbReference type="NCBI Taxonomy" id="661478"/>
    <lineage>
        <taxon>Bacteria</taxon>
        <taxon>Bacillati</taxon>
        <taxon>Armatimonadota</taxon>
        <taxon>Fimbriimonadia</taxon>
        <taxon>Fimbriimonadales</taxon>
        <taxon>Fimbriimonadaceae</taxon>
        <taxon>Fimbriimonas</taxon>
    </lineage>
</organism>
<evidence type="ECO:0000256" key="5">
    <source>
        <dbReference type="ARBA" id="ARBA00023277"/>
    </source>
</evidence>
<keyword evidence="3" id="KW-0464">Manganese</keyword>
<dbReference type="InterPro" id="IPR047581">
    <property type="entry name" value="EcSI_cupin"/>
</dbReference>
<dbReference type="KEGG" id="fgi:OP10G_3054"/>
<comment type="cofactor">
    <cofactor evidence="1">
        <name>Mn(2+)</name>
        <dbReference type="ChEBI" id="CHEBI:29035"/>
    </cofactor>
</comment>
<dbReference type="AlphaFoldDB" id="A0A068NST7"/>
<evidence type="ECO:0000256" key="7">
    <source>
        <dbReference type="ARBA" id="ARBA00044951"/>
    </source>
</evidence>
<dbReference type="eggNOG" id="COG3822">
    <property type="taxonomic scope" value="Bacteria"/>
</dbReference>
<evidence type="ECO:0000256" key="4">
    <source>
        <dbReference type="ARBA" id="ARBA00023235"/>
    </source>
</evidence>
<reference evidence="9 10" key="1">
    <citation type="journal article" date="2014" name="PLoS ONE">
        <title>The first complete genome sequence of the class fimbriimonadia in the phylum armatimonadetes.</title>
        <authorList>
            <person name="Hu Z.Y."/>
            <person name="Wang Y.Z."/>
            <person name="Im W.T."/>
            <person name="Wang S.Y."/>
            <person name="Zhao G.P."/>
            <person name="Zheng H.J."/>
            <person name="Quan Z.X."/>
        </authorList>
    </citation>
    <scope>NUCLEOTIDE SEQUENCE [LARGE SCALE GENOMIC DNA]</scope>
    <source>
        <strain evidence="9">Gsoil 348</strain>
    </source>
</reference>
<keyword evidence="10" id="KW-1185">Reference proteome</keyword>
<sequence length="191" mass="21369">MNAMKRSEINDLIQDAIACFQSNGWALPPDPRWDVTDFGLGDWRRFGLVLVNLADEPEYCEKLMYAQRGMATPAHCHRRKKEDIVSRWGTLRVTLWPCEPGTCGDQSMWVQVNGKLLSVESGGAVELSAGERITLVPGMYHEFVPVTDECVIGEVSTANDDLNDNFFANKEVGRYATIEEDEPAVVRLSSD</sequence>
<evidence type="ECO:0000256" key="2">
    <source>
        <dbReference type="ARBA" id="ARBA00022723"/>
    </source>
</evidence>
<dbReference type="InterPro" id="IPR011051">
    <property type="entry name" value="RmlC_Cupin_sf"/>
</dbReference>
<keyword evidence="4" id="KW-0413">Isomerase</keyword>
<dbReference type="STRING" id="661478.OP10G_3054"/>
<evidence type="ECO:0000256" key="1">
    <source>
        <dbReference type="ARBA" id="ARBA00001936"/>
    </source>
</evidence>
<keyword evidence="2" id="KW-0479">Metal-binding</keyword>
<dbReference type="Pfam" id="PF07385">
    <property type="entry name" value="Lyx_isomer"/>
    <property type="match status" value="1"/>
</dbReference>
<dbReference type="Proteomes" id="UP000027982">
    <property type="component" value="Chromosome"/>
</dbReference>
<dbReference type="CDD" id="cd20309">
    <property type="entry name" value="cupin_EcSI"/>
    <property type="match status" value="1"/>
</dbReference>
<comment type="catalytic activity">
    <reaction evidence="6">
        <text>D-lyxose = D-xylulose</text>
        <dbReference type="Rhea" id="RHEA:14201"/>
        <dbReference type="ChEBI" id="CHEBI:16789"/>
        <dbReference type="ChEBI" id="CHEBI:17140"/>
        <dbReference type="EC" id="5.3.1.15"/>
    </reaction>
</comment>
<evidence type="ECO:0000313" key="9">
    <source>
        <dbReference type="EMBL" id="AIE86422.1"/>
    </source>
</evidence>
<dbReference type="HOGENOM" id="CLU_1204311_0_0_0"/>
<dbReference type="SUPFAM" id="SSF51182">
    <property type="entry name" value="RmlC-like cupins"/>
    <property type="match status" value="1"/>
</dbReference>
<name>A0A068NST7_FIMGI</name>
<gene>
    <name evidence="9" type="ORF">OP10G_3054</name>
</gene>
<dbReference type="GO" id="GO:0047828">
    <property type="term" value="F:D-lyxose ketol-isomerase activity"/>
    <property type="evidence" value="ECO:0007669"/>
    <property type="project" value="UniProtKB-EC"/>
</dbReference>
<evidence type="ECO:0000256" key="3">
    <source>
        <dbReference type="ARBA" id="ARBA00023211"/>
    </source>
</evidence>
<dbReference type="GO" id="GO:0046872">
    <property type="term" value="F:metal ion binding"/>
    <property type="evidence" value="ECO:0007669"/>
    <property type="project" value="UniProtKB-KW"/>
</dbReference>
<evidence type="ECO:0000256" key="6">
    <source>
        <dbReference type="ARBA" id="ARBA00044907"/>
    </source>
</evidence>
<dbReference type="InterPro" id="IPR014710">
    <property type="entry name" value="RmlC-like_jellyroll"/>
</dbReference>
<dbReference type="EC" id="5.3.1.15" evidence="8"/>
<dbReference type="EMBL" id="CP007139">
    <property type="protein sequence ID" value="AIE86422.1"/>
    <property type="molecule type" value="Genomic_DNA"/>
</dbReference>
<keyword evidence="5" id="KW-0119">Carbohydrate metabolism</keyword>
<comment type="similarity">
    <text evidence="7">Belongs to the D-lyxose ketol-isomerase family.</text>
</comment>
<protein>
    <recommendedName>
        <fullName evidence="8">D-lyxose ketol-isomerase</fullName>
        <ecNumber evidence="8">5.3.1.15</ecNumber>
    </recommendedName>
</protein>
<evidence type="ECO:0000256" key="8">
    <source>
        <dbReference type="ARBA" id="ARBA00044972"/>
    </source>
</evidence>
<evidence type="ECO:0000313" key="10">
    <source>
        <dbReference type="Proteomes" id="UP000027982"/>
    </source>
</evidence>